<protein>
    <submittedName>
        <fullName evidence="3">Uncharacterized protein</fullName>
    </submittedName>
</protein>
<keyword evidence="1" id="KW-0732">Signal</keyword>
<dbReference type="WBParaSite" id="TREG1_58010.1">
    <property type="protein sequence ID" value="TREG1_58010.1"/>
    <property type="gene ID" value="TREG1_58010"/>
</dbReference>
<feature type="signal peptide" evidence="1">
    <location>
        <begin position="1"/>
        <end position="19"/>
    </location>
</feature>
<evidence type="ECO:0000256" key="1">
    <source>
        <dbReference type="SAM" id="SignalP"/>
    </source>
</evidence>
<evidence type="ECO:0000313" key="3">
    <source>
        <dbReference type="WBParaSite" id="TREG1_58010.1"/>
    </source>
</evidence>
<dbReference type="AlphaFoldDB" id="A0AA85K318"/>
<proteinExistence type="predicted"/>
<sequence length="87" mass="10035">MKSSYGLIVLLCIIVLCTGEIMDEDGFNRPGYEMYAKLPHTSDEILTDILQGNSESNNKWLPVDSDDLGRNKLFYVHRRRFTRPNGR</sequence>
<organism evidence="2 3">
    <name type="scientific">Trichobilharzia regenti</name>
    <name type="common">Nasal bird schistosome</name>
    <dbReference type="NCBI Taxonomy" id="157069"/>
    <lineage>
        <taxon>Eukaryota</taxon>
        <taxon>Metazoa</taxon>
        <taxon>Spiralia</taxon>
        <taxon>Lophotrochozoa</taxon>
        <taxon>Platyhelminthes</taxon>
        <taxon>Trematoda</taxon>
        <taxon>Digenea</taxon>
        <taxon>Strigeidida</taxon>
        <taxon>Schistosomatoidea</taxon>
        <taxon>Schistosomatidae</taxon>
        <taxon>Trichobilharzia</taxon>
    </lineage>
</organism>
<name>A0AA85K318_TRIRE</name>
<reference evidence="3" key="2">
    <citation type="submission" date="2023-11" db="UniProtKB">
        <authorList>
            <consortium name="WormBaseParasite"/>
        </authorList>
    </citation>
    <scope>IDENTIFICATION</scope>
</reference>
<accession>A0AA85K318</accession>
<evidence type="ECO:0000313" key="2">
    <source>
        <dbReference type="Proteomes" id="UP000050795"/>
    </source>
</evidence>
<dbReference type="Proteomes" id="UP000050795">
    <property type="component" value="Unassembled WGS sequence"/>
</dbReference>
<feature type="chain" id="PRO_5041741255" evidence="1">
    <location>
        <begin position="20"/>
        <end position="87"/>
    </location>
</feature>
<reference evidence="2" key="1">
    <citation type="submission" date="2022-06" db="EMBL/GenBank/DDBJ databases">
        <authorList>
            <person name="Berger JAMES D."/>
            <person name="Berger JAMES D."/>
        </authorList>
    </citation>
    <scope>NUCLEOTIDE SEQUENCE [LARGE SCALE GENOMIC DNA]</scope>
</reference>
<keyword evidence="2" id="KW-1185">Reference proteome</keyword>